<keyword evidence="4" id="KW-1185">Reference proteome</keyword>
<feature type="transmembrane region" description="Helical" evidence="1">
    <location>
        <begin position="87"/>
        <end position="105"/>
    </location>
</feature>
<feature type="transmembrane region" description="Helical" evidence="1">
    <location>
        <begin position="52"/>
        <end position="75"/>
    </location>
</feature>
<reference evidence="4" key="2">
    <citation type="submission" date="2015-04" db="EMBL/GenBank/DDBJ databases">
        <title>Complete genome sequence of Salinicoccus halodurans strain H3B36, isolated from the Qaidam basin of China.</title>
        <authorList>
            <person name="Ma Y."/>
            <person name="Jiang K."/>
            <person name="Xue Y."/>
        </authorList>
    </citation>
    <scope>NUCLEOTIDE SEQUENCE [LARGE SCALE GENOMIC DNA]</scope>
    <source>
        <strain evidence="4">H3B36</strain>
    </source>
</reference>
<dbReference type="Proteomes" id="UP000034029">
    <property type="component" value="Chromosome"/>
</dbReference>
<reference evidence="2 4" key="1">
    <citation type="journal article" date="2015" name="Int. J. Syst. Evol. Microbiol.">
        <title>Complete genome sequence of Salinicoccus halodurans H3B36, isolated from the Qaidam Basin in China.</title>
        <authorList>
            <person name="Jiang K."/>
            <person name="Xue Y."/>
            <person name="Ma Y."/>
        </authorList>
    </citation>
    <scope>NUCLEOTIDE SEQUENCE [LARGE SCALE GENOMIC DNA]</scope>
    <source>
        <strain evidence="2 4">H3B36</strain>
    </source>
</reference>
<dbReference type="EMBL" id="CP011366">
    <property type="protein sequence ID" value="AKG74515.1"/>
    <property type="molecule type" value="Genomic_DNA"/>
</dbReference>
<keyword evidence="1" id="KW-0472">Membrane</keyword>
<proteinExistence type="predicted"/>
<feature type="transmembrane region" description="Helical" evidence="1">
    <location>
        <begin position="117"/>
        <end position="138"/>
    </location>
</feature>
<keyword evidence="1" id="KW-1133">Transmembrane helix</keyword>
<feature type="transmembrane region" description="Helical" evidence="1">
    <location>
        <begin position="7"/>
        <end position="25"/>
    </location>
</feature>
<protein>
    <recommendedName>
        <fullName evidence="6">DUF2938 domain-containing protein</fullName>
    </recommendedName>
</protein>
<reference evidence="3 5" key="3">
    <citation type="submission" date="2016-10" db="EMBL/GenBank/DDBJ databases">
        <authorList>
            <person name="Varghese N."/>
            <person name="Submissions S."/>
        </authorList>
    </citation>
    <scope>NUCLEOTIDE SEQUENCE [LARGE SCALE GENOMIC DNA]</scope>
    <source>
        <strain evidence="3 5">CGMCC 1.6501</strain>
    </source>
</reference>
<accession>A0A0F7D4M9</accession>
<dbReference type="OrthoDB" id="1443299at2"/>
<dbReference type="Proteomes" id="UP000183090">
    <property type="component" value="Unassembled WGS sequence"/>
</dbReference>
<dbReference type="KEGG" id="shv:AAT16_10125"/>
<dbReference type="RefSeq" id="WP_046790697.1">
    <property type="nucleotide sequence ID" value="NZ_CP011366.1"/>
</dbReference>
<evidence type="ECO:0000313" key="3">
    <source>
        <dbReference type="EMBL" id="SFK90471.1"/>
    </source>
</evidence>
<organism evidence="3 5">
    <name type="scientific">Salinicoccus halodurans</name>
    <dbReference type="NCBI Taxonomy" id="407035"/>
    <lineage>
        <taxon>Bacteria</taxon>
        <taxon>Bacillati</taxon>
        <taxon>Bacillota</taxon>
        <taxon>Bacilli</taxon>
        <taxon>Bacillales</taxon>
        <taxon>Staphylococcaceae</taxon>
        <taxon>Salinicoccus</taxon>
    </lineage>
</organism>
<evidence type="ECO:0000313" key="5">
    <source>
        <dbReference type="Proteomes" id="UP000183090"/>
    </source>
</evidence>
<evidence type="ECO:0008006" key="6">
    <source>
        <dbReference type="Google" id="ProtNLM"/>
    </source>
</evidence>
<evidence type="ECO:0000313" key="4">
    <source>
        <dbReference type="Proteomes" id="UP000034029"/>
    </source>
</evidence>
<evidence type="ECO:0000256" key="1">
    <source>
        <dbReference type="SAM" id="Phobius"/>
    </source>
</evidence>
<name>A0A0F7D4M9_9STAP</name>
<gene>
    <name evidence="2" type="ORF">AAT16_10125</name>
    <name evidence="3" type="ORF">SAMN05216235_2436</name>
</gene>
<dbReference type="AlphaFoldDB" id="A0A0F7D4M9"/>
<sequence length="139" mass="15780">MTTFIKLILIGIISGVILAGIMKIIRKITGNKADILLYNMDYMPVLKKWDHYWITGVLFHYVTCIASAVILFYILFPFGREMDVWPYVLVFAAGGGVLYFLSALTETPPAYNDTAAWFYWTFGHGVFGLSIGLLIKLWI</sequence>
<evidence type="ECO:0000313" key="2">
    <source>
        <dbReference type="EMBL" id="AKG74515.1"/>
    </source>
</evidence>
<dbReference type="EMBL" id="FOTB01000005">
    <property type="protein sequence ID" value="SFK90471.1"/>
    <property type="molecule type" value="Genomic_DNA"/>
</dbReference>
<keyword evidence="1" id="KW-0812">Transmembrane</keyword>